<reference evidence="1" key="1">
    <citation type="journal article" date="2021" name="Proc. Natl. Acad. Sci. U.S.A.">
        <title>A Catalog of Tens of Thousands of Viruses from Human Metagenomes Reveals Hidden Associations with Chronic Diseases.</title>
        <authorList>
            <person name="Tisza M.J."/>
            <person name="Buck C.B."/>
        </authorList>
    </citation>
    <scope>NUCLEOTIDE SEQUENCE</scope>
    <source>
        <strain evidence="1">CtHip2</strain>
    </source>
</reference>
<organism evidence="1">
    <name type="scientific">Siphoviridae sp. ctHip2</name>
    <dbReference type="NCBI Taxonomy" id="2827830"/>
    <lineage>
        <taxon>Viruses</taxon>
        <taxon>Duplodnaviria</taxon>
        <taxon>Heunggongvirae</taxon>
        <taxon>Uroviricota</taxon>
        <taxon>Caudoviricetes</taxon>
    </lineage>
</organism>
<evidence type="ECO:0000313" key="1">
    <source>
        <dbReference type="EMBL" id="DAF42831.1"/>
    </source>
</evidence>
<dbReference type="EMBL" id="BK032497">
    <property type="protein sequence ID" value="DAF42831.1"/>
    <property type="molecule type" value="Genomic_DNA"/>
</dbReference>
<proteinExistence type="predicted"/>
<protein>
    <submittedName>
        <fullName evidence="1">Uncharacterized protein</fullName>
    </submittedName>
</protein>
<name>A0A8S5RW97_9CAUD</name>
<sequence>MFIPNKKQYNELTAAEKILVGYIYDLYFKWLTERNSPAFLKNSMFSDFARMMNFDDELKYYADYLYLCDYQDEKKENVNEYKSVVPKSPLTVATDTLTEKLESFHAQNLPEPKNFFQKMLSK</sequence>
<accession>A0A8S5RW97</accession>